<keyword evidence="2" id="KW-0732">Signal</keyword>
<dbReference type="Proteomes" id="UP000629468">
    <property type="component" value="Unassembled WGS sequence"/>
</dbReference>
<proteinExistence type="predicted"/>
<organism evidence="3 4">
    <name type="scientific">Agaricus bisporus var. burnettii</name>
    <dbReference type="NCBI Taxonomy" id="192524"/>
    <lineage>
        <taxon>Eukaryota</taxon>
        <taxon>Fungi</taxon>
        <taxon>Dikarya</taxon>
        <taxon>Basidiomycota</taxon>
        <taxon>Agaricomycotina</taxon>
        <taxon>Agaricomycetes</taxon>
        <taxon>Agaricomycetidae</taxon>
        <taxon>Agaricales</taxon>
        <taxon>Agaricineae</taxon>
        <taxon>Agaricaceae</taxon>
        <taxon>Agaricus</taxon>
    </lineage>
</organism>
<evidence type="ECO:0008006" key="5">
    <source>
        <dbReference type="Google" id="ProtNLM"/>
    </source>
</evidence>
<name>A0A8H7KK11_AGABI</name>
<sequence length="299" mass="33613">MSHVMALLPSVAMLTGAENYTTWRNAMSDILTLLPADGFPFSGLDVCENKWQILMRNISSTAADGSTIVLTQEQVEENEVIDNARKERECLSRTAIAMINARTTNSLIPIRNFHISGAKEPSAEIAQLEQIYSQLISNNVEIPPLVQAMKLLRSIPEQWKIASSFLAAKGDVKDVTFHAVRSAILQEYNQHQTANNSQAHQFSGVKQGNQKPALRLYKRQQQQQQRPYNNGSHQNQLQMCPQGQQQQRSGLPPKKNCCGKKTTSRTRPCLPLQVSFEMSLLNIPYEHLTLGRFKTAKLR</sequence>
<feature type="compositionally biased region" description="Low complexity" evidence="1">
    <location>
        <begin position="234"/>
        <end position="247"/>
    </location>
</feature>
<reference evidence="3 4" key="1">
    <citation type="journal article" name="Sci. Rep.">
        <title>Telomere-to-telomere assembled and centromere annotated genomes of the two main subspecies of the button mushroom Agaricus bisporus reveal especially polymorphic chromosome ends.</title>
        <authorList>
            <person name="Sonnenberg A.S.M."/>
            <person name="Sedaghat-Telgerd N."/>
            <person name="Lavrijssen B."/>
            <person name="Ohm R.A."/>
            <person name="Hendrickx P.M."/>
            <person name="Scholtmeijer K."/>
            <person name="Baars J.J.P."/>
            <person name="van Peer A."/>
        </authorList>
    </citation>
    <scope>NUCLEOTIDE SEQUENCE [LARGE SCALE GENOMIC DNA]</scope>
    <source>
        <strain evidence="3 4">H119_p4</strain>
    </source>
</reference>
<evidence type="ECO:0000313" key="4">
    <source>
        <dbReference type="Proteomes" id="UP000629468"/>
    </source>
</evidence>
<gene>
    <name evidence="3" type="ORF">Agabi119p4_2495</name>
</gene>
<dbReference type="AlphaFoldDB" id="A0A8H7KK11"/>
<accession>A0A8H7KK11</accession>
<evidence type="ECO:0000313" key="3">
    <source>
        <dbReference type="EMBL" id="KAF7783119.1"/>
    </source>
</evidence>
<comment type="caution">
    <text evidence="3">The sequence shown here is derived from an EMBL/GenBank/DDBJ whole genome shotgun (WGS) entry which is preliminary data.</text>
</comment>
<protein>
    <recommendedName>
        <fullName evidence="5">Retrotransposon Copia-like N-terminal domain-containing protein</fullName>
    </recommendedName>
</protein>
<feature type="signal peptide" evidence="2">
    <location>
        <begin position="1"/>
        <end position="17"/>
    </location>
</feature>
<evidence type="ECO:0000256" key="1">
    <source>
        <dbReference type="SAM" id="MobiDB-lite"/>
    </source>
</evidence>
<evidence type="ECO:0000256" key="2">
    <source>
        <dbReference type="SAM" id="SignalP"/>
    </source>
</evidence>
<dbReference type="EMBL" id="JABXXO010000003">
    <property type="protein sequence ID" value="KAF7783119.1"/>
    <property type="molecule type" value="Genomic_DNA"/>
</dbReference>
<feature type="region of interest" description="Disordered" evidence="1">
    <location>
        <begin position="217"/>
        <end position="265"/>
    </location>
</feature>
<feature type="chain" id="PRO_5034165833" description="Retrotransposon Copia-like N-terminal domain-containing protein" evidence="2">
    <location>
        <begin position="18"/>
        <end position="299"/>
    </location>
</feature>